<evidence type="ECO:0000313" key="2">
    <source>
        <dbReference type="EMBL" id="KAJ5094948.1"/>
    </source>
</evidence>
<dbReference type="PANTHER" id="PTHR42080">
    <property type="entry name" value="SRR1 DOMAIN-CONTAINING PROTEIN"/>
    <property type="match status" value="1"/>
</dbReference>
<dbReference type="AlphaFoldDB" id="A0A9W9K6H1"/>
<organism evidence="2 3">
    <name type="scientific">Penicillium argentinense</name>
    <dbReference type="NCBI Taxonomy" id="1131581"/>
    <lineage>
        <taxon>Eukaryota</taxon>
        <taxon>Fungi</taxon>
        <taxon>Dikarya</taxon>
        <taxon>Ascomycota</taxon>
        <taxon>Pezizomycotina</taxon>
        <taxon>Eurotiomycetes</taxon>
        <taxon>Eurotiomycetidae</taxon>
        <taxon>Eurotiales</taxon>
        <taxon>Aspergillaceae</taxon>
        <taxon>Penicillium</taxon>
    </lineage>
</organism>
<reference evidence="2" key="2">
    <citation type="journal article" date="2023" name="IMA Fungus">
        <title>Comparative genomic study of the Penicillium genus elucidates a diverse pangenome and 15 lateral gene transfer events.</title>
        <authorList>
            <person name="Petersen C."/>
            <person name="Sorensen T."/>
            <person name="Nielsen M.R."/>
            <person name="Sondergaard T.E."/>
            <person name="Sorensen J.L."/>
            <person name="Fitzpatrick D.A."/>
            <person name="Frisvad J.C."/>
            <person name="Nielsen K.L."/>
        </authorList>
    </citation>
    <scope>NUCLEOTIDE SEQUENCE</scope>
    <source>
        <strain evidence="2">IBT 30761</strain>
    </source>
</reference>
<reference evidence="2" key="1">
    <citation type="submission" date="2022-11" db="EMBL/GenBank/DDBJ databases">
        <authorList>
            <person name="Petersen C."/>
        </authorList>
    </citation>
    <scope>NUCLEOTIDE SEQUENCE</scope>
    <source>
        <strain evidence="2">IBT 30761</strain>
    </source>
</reference>
<keyword evidence="3" id="KW-1185">Reference proteome</keyword>
<dbReference type="PANTHER" id="PTHR42080:SF3">
    <property type="entry name" value="SRR1-LIKE DOMAIN-CONTAINING PROTEIN"/>
    <property type="match status" value="1"/>
</dbReference>
<name>A0A9W9K6H1_9EURO</name>
<gene>
    <name evidence="2" type="ORF">N7532_007239</name>
</gene>
<sequence length="381" mass="43474">MNDAMDEEYETIMNSTSQQSYTTWAVIQGALIDPRETETKEQAIAHIDTLYESGIPFFTKRAIRAFSEQLKTQTTPGDKIITKDLTGARIEWKVKVGKSIDLIFGEDRENRKECVYKEPGVGYSSRSSLKKSLDWYGVVDSAYEPLCLMYRICQIDSGSKTKEIIPYKDTRDCDTVARDFREKIQAWEESETCRRFQSILSSEVSSHDIKKIVGLACGSLALPNNEHAAYQTALLVTVRKWLKERDQNEDIFCYMQDPMNTSVDREVLADIGFEMIDDPRGWLEIDERSVVLSVAPNVPVKEIIADTARPAIVIWNRVKNDDKDSTDPDSPRVRKMMTGYKLHEFGDEETWSDVVIYTRESKAAPIPRENGTFQDSPLGDE</sequence>
<protein>
    <recommendedName>
        <fullName evidence="1">SRR1-like domain-containing protein</fullName>
    </recommendedName>
</protein>
<comment type="caution">
    <text evidence="2">The sequence shown here is derived from an EMBL/GenBank/DDBJ whole genome shotgun (WGS) entry which is preliminary data.</text>
</comment>
<feature type="domain" description="SRR1-like" evidence="1">
    <location>
        <begin position="199"/>
        <end position="330"/>
    </location>
</feature>
<dbReference type="InterPro" id="IPR012942">
    <property type="entry name" value="SRR1-like"/>
</dbReference>
<dbReference type="Pfam" id="PF07985">
    <property type="entry name" value="SRR1"/>
    <property type="match status" value="1"/>
</dbReference>
<proteinExistence type="predicted"/>
<dbReference type="RefSeq" id="XP_056473098.1">
    <property type="nucleotide sequence ID" value="XM_056619732.1"/>
</dbReference>
<dbReference type="GeneID" id="81358711"/>
<dbReference type="Proteomes" id="UP001149074">
    <property type="component" value="Unassembled WGS sequence"/>
</dbReference>
<evidence type="ECO:0000259" key="1">
    <source>
        <dbReference type="Pfam" id="PF07985"/>
    </source>
</evidence>
<accession>A0A9W9K6H1</accession>
<dbReference type="OrthoDB" id="5230585at2759"/>
<dbReference type="EMBL" id="JAPQKI010000006">
    <property type="protein sequence ID" value="KAJ5094948.1"/>
    <property type="molecule type" value="Genomic_DNA"/>
</dbReference>
<evidence type="ECO:0000313" key="3">
    <source>
        <dbReference type="Proteomes" id="UP001149074"/>
    </source>
</evidence>